<dbReference type="SUPFAM" id="SSF63817">
    <property type="entry name" value="Sortase"/>
    <property type="match status" value="1"/>
</dbReference>
<evidence type="ECO:0000256" key="6">
    <source>
        <dbReference type="SAM" id="SignalP"/>
    </source>
</evidence>
<evidence type="ECO:0000313" key="8">
    <source>
        <dbReference type="Proteomes" id="UP000051922"/>
    </source>
</evidence>
<organism evidence="7 8">
    <name type="scientific">Lacticaseibacillus pantheris DSM 15945 = JCM 12539 = NBRC 106106</name>
    <dbReference type="NCBI Taxonomy" id="1423783"/>
    <lineage>
        <taxon>Bacteria</taxon>
        <taxon>Bacillati</taxon>
        <taxon>Bacillota</taxon>
        <taxon>Bacilli</taxon>
        <taxon>Lactobacillales</taxon>
        <taxon>Lactobacillaceae</taxon>
        <taxon>Lacticaseibacillus</taxon>
    </lineage>
</organism>
<dbReference type="CDD" id="cd06165">
    <property type="entry name" value="Sortase_A"/>
    <property type="match status" value="1"/>
</dbReference>
<reference evidence="7 8" key="1">
    <citation type="journal article" date="2015" name="Genome Announc.">
        <title>Expanding the biotechnology potential of lactobacilli through comparative genomics of 213 strains and associated genera.</title>
        <authorList>
            <person name="Sun Z."/>
            <person name="Harris H.M."/>
            <person name="McCann A."/>
            <person name="Guo C."/>
            <person name="Argimon S."/>
            <person name="Zhang W."/>
            <person name="Yang X."/>
            <person name="Jeffery I.B."/>
            <person name="Cooney J.C."/>
            <person name="Kagawa T.F."/>
            <person name="Liu W."/>
            <person name="Song Y."/>
            <person name="Salvetti E."/>
            <person name="Wrobel A."/>
            <person name="Rasinkangas P."/>
            <person name="Parkhill J."/>
            <person name="Rea M.C."/>
            <person name="O'Sullivan O."/>
            <person name="Ritari J."/>
            <person name="Douillard F.P."/>
            <person name="Paul Ross R."/>
            <person name="Yang R."/>
            <person name="Briner A.E."/>
            <person name="Felis G.E."/>
            <person name="de Vos W.M."/>
            <person name="Barrangou R."/>
            <person name="Klaenhammer T.R."/>
            <person name="Caufield P.W."/>
            <person name="Cui Y."/>
            <person name="Zhang H."/>
            <person name="O'Toole P.W."/>
        </authorList>
    </citation>
    <scope>NUCLEOTIDE SEQUENCE [LARGE SCALE GENOMIC DNA]</scope>
    <source>
        <strain evidence="7 8">DSM 15945</strain>
    </source>
</reference>
<dbReference type="STRING" id="1423783.FC50_GL001147"/>
<dbReference type="GO" id="GO:0006508">
    <property type="term" value="P:proteolysis"/>
    <property type="evidence" value="ECO:0007669"/>
    <property type="project" value="UniProtKB-KW"/>
</dbReference>
<keyword evidence="8" id="KW-1185">Reference proteome</keyword>
<name>A0A0R1TWZ6_9LACO</name>
<dbReference type="AlphaFoldDB" id="A0A0R1TWZ6"/>
<dbReference type="Gene3D" id="2.40.260.10">
    <property type="entry name" value="Sortase"/>
    <property type="match status" value="1"/>
</dbReference>
<evidence type="ECO:0000256" key="3">
    <source>
        <dbReference type="ARBA" id="ARBA00022807"/>
    </source>
</evidence>
<feature type="active site" description="Proton donor/acceptor" evidence="4">
    <location>
        <position position="129"/>
    </location>
</feature>
<dbReference type="PATRIC" id="fig|1423783.4.peg.1189"/>
<keyword evidence="5" id="KW-1133">Transmembrane helix</keyword>
<keyword evidence="3" id="KW-0788">Thiol protease</keyword>
<dbReference type="InterPro" id="IPR005754">
    <property type="entry name" value="Sortase"/>
</dbReference>
<dbReference type="OrthoDB" id="2329152at2"/>
<gene>
    <name evidence="7" type="ORF">FC50_GL001147</name>
</gene>
<evidence type="ECO:0000256" key="2">
    <source>
        <dbReference type="ARBA" id="ARBA00022801"/>
    </source>
</evidence>
<evidence type="ECO:0000256" key="1">
    <source>
        <dbReference type="ARBA" id="ARBA00022670"/>
    </source>
</evidence>
<protein>
    <recommendedName>
        <fullName evidence="9">Sortase</fullName>
    </recommendedName>
</protein>
<dbReference type="InterPro" id="IPR023365">
    <property type="entry name" value="Sortase_dom-sf"/>
</dbReference>
<sequence>MMKNFIRWFWSPLLLLILTAAAVWAGGFVITQDVPVTSARWRSYANSNAAKRANTTARINDVDTATLTRAQAHTSALQRQYGMGELRIPATNTDLTIYSVVNNATLSTGVARYFPDRKMGQGNNVYAAHNLIGADILLNRTADLRKGDEVTQTDFRHVYHYRVVYNRVIRETETTVLNQTSEGRITLIHCEGPLNTPFRRVVIGRLSKVTAYHAVKEPRRTWLRTGQRVTGVLANSRVNRPLAVAVLAVFVLLLGYAYRGFYNSRR</sequence>
<dbReference type="EMBL" id="AZFJ01000049">
    <property type="protein sequence ID" value="KRL85759.1"/>
    <property type="molecule type" value="Genomic_DNA"/>
</dbReference>
<dbReference type="InterPro" id="IPR042007">
    <property type="entry name" value="Sortase_A"/>
</dbReference>
<keyword evidence="1" id="KW-0645">Protease</keyword>
<keyword evidence="2" id="KW-0378">Hydrolase</keyword>
<proteinExistence type="predicted"/>
<dbReference type="NCBIfam" id="TIGR01076">
    <property type="entry name" value="sortase_fam"/>
    <property type="match status" value="1"/>
</dbReference>
<feature type="transmembrane region" description="Helical" evidence="5">
    <location>
        <begin position="242"/>
        <end position="261"/>
    </location>
</feature>
<dbReference type="Proteomes" id="UP000051922">
    <property type="component" value="Unassembled WGS sequence"/>
</dbReference>
<dbReference type="Pfam" id="PF04203">
    <property type="entry name" value="Sortase"/>
    <property type="match status" value="1"/>
</dbReference>
<keyword evidence="5" id="KW-0812">Transmembrane</keyword>
<comment type="caution">
    <text evidence="7">The sequence shown here is derived from an EMBL/GenBank/DDBJ whole genome shotgun (WGS) entry which is preliminary data.</text>
</comment>
<evidence type="ECO:0008006" key="9">
    <source>
        <dbReference type="Google" id="ProtNLM"/>
    </source>
</evidence>
<dbReference type="GO" id="GO:0008234">
    <property type="term" value="F:cysteine-type peptidase activity"/>
    <property type="evidence" value="ECO:0007669"/>
    <property type="project" value="UniProtKB-KW"/>
</dbReference>
<accession>A0A0R1TWZ6</accession>
<keyword evidence="6" id="KW-0732">Signal</keyword>
<feature type="signal peptide" evidence="6">
    <location>
        <begin position="1"/>
        <end position="25"/>
    </location>
</feature>
<evidence type="ECO:0000256" key="5">
    <source>
        <dbReference type="SAM" id="Phobius"/>
    </source>
</evidence>
<feature type="active site" description="Acyl-thioester intermediate" evidence="4">
    <location>
        <position position="190"/>
    </location>
</feature>
<feature type="chain" id="PRO_5039429073" description="Sortase" evidence="6">
    <location>
        <begin position="26"/>
        <end position="266"/>
    </location>
</feature>
<evidence type="ECO:0000256" key="4">
    <source>
        <dbReference type="PIRSR" id="PIRSR605754-1"/>
    </source>
</evidence>
<keyword evidence="5" id="KW-0472">Membrane</keyword>
<evidence type="ECO:0000313" key="7">
    <source>
        <dbReference type="EMBL" id="KRL85759.1"/>
    </source>
</evidence>
<dbReference type="RefSeq" id="WP_061777615.1">
    <property type="nucleotide sequence ID" value="NZ_AZFJ01000049.1"/>
</dbReference>